<keyword evidence="2" id="KW-0547">Nucleotide-binding</keyword>
<dbReference type="Pfam" id="PF13307">
    <property type="entry name" value="Helicase_C_2"/>
    <property type="match status" value="1"/>
</dbReference>
<dbReference type="GO" id="GO:0016818">
    <property type="term" value="F:hydrolase activity, acting on acid anhydrides, in phosphorus-containing anhydrides"/>
    <property type="evidence" value="ECO:0007669"/>
    <property type="project" value="InterPro"/>
</dbReference>
<sequence>MAKVNFKRLGQGASAPANTITDPRDLFNALPEKVSGLDYLRGPQDQVLAAWHDRRDERDLVIKMNTGGGKTLVGLLIARSWLNEGIRPVAYLVPDDFLTAQVTNEAGRAGIATTNDPRSPEYQQGRAVLVGTFAKLFNGLSVFGVGGSVSKPPSHGLGGVIIDDAHACIAQADQVFRLRVENDSEAYSGLLTLFAGDLKAQSPTGLLDLEARRRTAIQEVPFWAWQDKQDQVLSILHPISDSALKWGWPLVVDSLPLCTAVITSDAFEIYPPCHPTETLLGFSHAQRRVYLTATLADDSVLVRHFGAAPASVSRPIFPSSAGDIGDRMILVPQQLVPKATDEEVRDLVLELAEDQNVVVIVPSHARANWWREDAALVLDRNNIHQGVEQLRENPQLGLVVLINRYDGIDLPGDTCHVLVLDGLPEALDGPERLAQARLTGSTNLLGRQIQRLEQGMGRATRSNEDHAVVLLLGARLAERLNAPEARGLFSPATRAQLDLAAEIASEVEADSLDDLHDIMKQCLERDKDWVAYSKGGLAQVRYDVAPVAETATAERRAFDAALNRDFVAAAEEQQKVVNGIPGDDASRALQMQRLATYTNFFDPSRAQQTQKAANLANRRLLRPLTGVQYEHLKAATLPQGEQASSWLQSRYASGNDLLLGFRAVLQDLVWGTRTKQFEQAMDDIALHIGHKGQRPDDTLGRGPDNLWALRDGSFFVIEAKSGADSGHPVYKDDAKQLSNAMDWFRQQYPNSEATPLLVHPEPKFDAHAAIPTGCRVVTTKRLARLQEALSAFATGLAANHAFRDPARVASLLNDHGLSAEDFVSRFSSPARQ</sequence>
<reference evidence="2 3" key="1">
    <citation type="submission" date="2016-09" db="EMBL/GenBank/DDBJ databases">
        <authorList>
            <person name="Laine KS P."/>
        </authorList>
    </citation>
    <scope>NUCLEOTIDE SEQUENCE [LARGE SCALE GENOMIC DNA]</scope>
    <source>
        <strain evidence="2">PFRJS-23</strain>
    </source>
</reference>
<keyword evidence="2" id="KW-0067">ATP-binding</keyword>
<accession>A0A509MII7</accession>
<dbReference type="SUPFAM" id="SSF52540">
    <property type="entry name" value="P-loop containing nucleoside triphosphate hydrolases"/>
    <property type="match status" value="1"/>
</dbReference>
<dbReference type="InterPro" id="IPR006555">
    <property type="entry name" value="ATP-dep_Helicase_C"/>
</dbReference>
<dbReference type="GO" id="GO:0005524">
    <property type="term" value="F:ATP binding"/>
    <property type="evidence" value="ECO:0007669"/>
    <property type="project" value="InterPro"/>
</dbReference>
<dbReference type="GO" id="GO:0003676">
    <property type="term" value="F:nucleic acid binding"/>
    <property type="evidence" value="ECO:0007669"/>
    <property type="project" value="InterPro"/>
</dbReference>
<proteinExistence type="predicted"/>
<dbReference type="SMART" id="SM00491">
    <property type="entry name" value="HELICc2"/>
    <property type="match status" value="1"/>
</dbReference>
<dbReference type="EMBL" id="LT618793">
    <property type="protein sequence ID" value="SCQ81582.1"/>
    <property type="molecule type" value="Genomic_DNA"/>
</dbReference>
<dbReference type="OMA" id="IDDAHAC"/>
<feature type="domain" description="Helicase ATP-binding" evidence="1">
    <location>
        <begin position="51"/>
        <end position="313"/>
    </location>
</feature>
<dbReference type="GO" id="GO:0006139">
    <property type="term" value="P:nucleobase-containing compound metabolic process"/>
    <property type="evidence" value="ECO:0007669"/>
    <property type="project" value="InterPro"/>
</dbReference>
<dbReference type="Proteomes" id="UP000250080">
    <property type="component" value="Chromosome I"/>
</dbReference>
<dbReference type="AlphaFoldDB" id="A0A509MII7"/>
<keyword evidence="2" id="KW-0347">Helicase</keyword>
<name>A0A509MII7_9ACTN</name>
<dbReference type="InterPro" id="IPR011545">
    <property type="entry name" value="DEAD/DEAH_box_helicase_dom"/>
</dbReference>
<dbReference type="SMART" id="SM00487">
    <property type="entry name" value="DEXDc"/>
    <property type="match status" value="1"/>
</dbReference>
<protein>
    <submittedName>
        <fullName evidence="2">Dead/deah box helicase domain protein</fullName>
    </submittedName>
</protein>
<dbReference type="GO" id="GO:0004386">
    <property type="term" value="F:helicase activity"/>
    <property type="evidence" value="ECO:0007669"/>
    <property type="project" value="UniProtKB-KW"/>
</dbReference>
<keyword evidence="2" id="KW-0378">Hydrolase</keyword>
<dbReference type="Pfam" id="PF00270">
    <property type="entry name" value="DEAD"/>
    <property type="match status" value="1"/>
</dbReference>
<dbReference type="InterPro" id="IPR014001">
    <property type="entry name" value="Helicase_ATP-bd"/>
</dbReference>
<gene>
    <name evidence="2" type="ORF">PFR_JS23_1977</name>
</gene>
<organism evidence="2 3">
    <name type="scientific">Propionibacterium freudenreichii</name>
    <dbReference type="NCBI Taxonomy" id="1744"/>
    <lineage>
        <taxon>Bacteria</taxon>
        <taxon>Bacillati</taxon>
        <taxon>Actinomycetota</taxon>
        <taxon>Actinomycetes</taxon>
        <taxon>Propionibacteriales</taxon>
        <taxon>Propionibacteriaceae</taxon>
        <taxon>Propionibacterium</taxon>
    </lineage>
</organism>
<dbReference type="InterPro" id="IPR027417">
    <property type="entry name" value="P-loop_NTPase"/>
</dbReference>
<evidence type="ECO:0000313" key="2">
    <source>
        <dbReference type="EMBL" id="SCQ81582.1"/>
    </source>
</evidence>
<evidence type="ECO:0000313" key="3">
    <source>
        <dbReference type="Proteomes" id="UP000250080"/>
    </source>
</evidence>
<dbReference type="Gene3D" id="3.40.50.300">
    <property type="entry name" value="P-loop containing nucleotide triphosphate hydrolases"/>
    <property type="match status" value="2"/>
</dbReference>
<dbReference type="RefSeq" id="WP_013161951.1">
    <property type="nucleotide sequence ID" value="NZ_CP018002.1"/>
</dbReference>
<evidence type="ECO:0000259" key="1">
    <source>
        <dbReference type="PROSITE" id="PS51192"/>
    </source>
</evidence>
<dbReference type="PROSITE" id="PS51192">
    <property type="entry name" value="HELICASE_ATP_BIND_1"/>
    <property type="match status" value="1"/>
</dbReference>